<accession>A0A1Z4KVU1</accession>
<dbReference type="AlphaFoldDB" id="A0A1Z4KVU1"/>
<evidence type="ECO:0000256" key="1">
    <source>
        <dbReference type="SAM" id="MobiDB-lite"/>
    </source>
</evidence>
<reference evidence="2 3" key="1">
    <citation type="submission" date="2017-06" db="EMBL/GenBank/DDBJ databases">
        <title>Genome sequencing of cyanobaciteial culture collection at National Institute for Environmental Studies (NIES).</title>
        <authorList>
            <person name="Hirose Y."/>
            <person name="Shimura Y."/>
            <person name="Fujisawa T."/>
            <person name="Nakamura Y."/>
            <person name="Kawachi M."/>
        </authorList>
    </citation>
    <scope>NUCLEOTIDE SEQUENCE [LARGE SCALE GENOMIC DNA]</scope>
    <source>
        <strain evidence="2 3">NIES-23</strain>
        <plasmid evidence="3">Plasmid Plasmid2 dna</plasmid>
    </source>
</reference>
<keyword evidence="2" id="KW-0614">Plasmid</keyword>
<dbReference type="Proteomes" id="UP000217507">
    <property type="component" value="Plasmid Plasmid2 dna"/>
</dbReference>
<dbReference type="EMBL" id="AP018218">
    <property type="protein sequence ID" value="BAY73048.1"/>
    <property type="molecule type" value="Genomic_DNA"/>
</dbReference>
<evidence type="ECO:0000313" key="3">
    <source>
        <dbReference type="Proteomes" id="UP000217507"/>
    </source>
</evidence>
<sequence length="78" mass="8925">MTPEQKQALQEHVKAIAKILYEDTSPERLTSLAGIEQAVRNQMQKHVMPEVGVFLSKQLQEPPQDTNDDSKVSWESYQ</sequence>
<gene>
    <name evidence="2" type="ORF">NIES23_58760</name>
</gene>
<proteinExistence type="predicted"/>
<feature type="region of interest" description="Disordered" evidence="1">
    <location>
        <begin position="56"/>
        <end position="78"/>
    </location>
</feature>
<name>A0A1Z4KVU1_ANAVA</name>
<geneLocation type="plasmid" evidence="2">
    <name>plasmid2</name>
</geneLocation>
<evidence type="ECO:0000313" key="2">
    <source>
        <dbReference type="EMBL" id="BAY73048.1"/>
    </source>
</evidence>
<protein>
    <submittedName>
        <fullName evidence="2">Uncharacterized protein</fullName>
    </submittedName>
</protein>
<organism evidence="2 3">
    <name type="scientific">Trichormus variabilis NIES-23</name>
    <dbReference type="NCBI Taxonomy" id="1973479"/>
    <lineage>
        <taxon>Bacteria</taxon>
        <taxon>Bacillati</taxon>
        <taxon>Cyanobacteriota</taxon>
        <taxon>Cyanophyceae</taxon>
        <taxon>Nostocales</taxon>
        <taxon>Nostocaceae</taxon>
        <taxon>Trichormus</taxon>
    </lineage>
</organism>